<proteinExistence type="predicted"/>
<accession>A0A174Y7C4</accession>
<sequence length="32" mass="3362">MKSMLEEYGKIVVVSIVIAIMIGAAALLRGAN</sequence>
<dbReference type="Proteomes" id="UP000078383">
    <property type="component" value="Unassembled WGS sequence"/>
</dbReference>
<dbReference type="EMBL" id="CZBX01000002">
    <property type="protein sequence ID" value="CUQ82401.1"/>
    <property type="molecule type" value="Genomic_DNA"/>
</dbReference>
<reference evidence="1 2" key="1">
    <citation type="submission" date="2015-09" db="EMBL/GenBank/DDBJ databases">
        <authorList>
            <consortium name="Pathogen Informatics"/>
        </authorList>
    </citation>
    <scope>NUCLEOTIDE SEQUENCE [LARGE SCALE GENOMIC DNA]</scope>
    <source>
        <strain evidence="1 2">2789STDY5834889</strain>
    </source>
</reference>
<dbReference type="AlphaFoldDB" id="A0A174Y7C4"/>
<protein>
    <submittedName>
        <fullName evidence="1">Uncharacterized protein</fullName>
    </submittedName>
</protein>
<organism evidence="1 2">
    <name type="scientific">[Ruminococcus] torques</name>
    <dbReference type="NCBI Taxonomy" id="33039"/>
    <lineage>
        <taxon>Bacteria</taxon>
        <taxon>Bacillati</taxon>
        <taxon>Bacillota</taxon>
        <taxon>Clostridia</taxon>
        <taxon>Lachnospirales</taxon>
        <taxon>Lachnospiraceae</taxon>
        <taxon>Mediterraneibacter</taxon>
    </lineage>
</organism>
<evidence type="ECO:0000313" key="1">
    <source>
        <dbReference type="EMBL" id="CUQ82401.1"/>
    </source>
</evidence>
<evidence type="ECO:0000313" key="2">
    <source>
        <dbReference type="Proteomes" id="UP000078383"/>
    </source>
</evidence>
<gene>
    <name evidence="1" type="ORF">ERS852502_00489</name>
</gene>
<name>A0A174Y7C4_9FIRM</name>